<reference evidence="4" key="1">
    <citation type="submission" date="2018-03" db="EMBL/GenBank/DDBJ databases">
        <authorList>
            <person name="Zecchin S."/>
        </authorList>
    </citation>
    <scope>NUCLEOTIDE SEQUENCE [LARGE SCALE GENOMIC DNA]</scope>
</reference>
<sequence>MNAKDVKVEKTVEKARSLKNVPFRYCPGCGHTIIHRLIAEVIDELNIRERTIGIAPVGCAVFAYDYFNFDMLEAAHGRPPAAATGMKRTLPDKIVFSYQGDGDLAAIGTGEIIHAANRGENITVFFVNNATYGMTGGQMAPTTLPGQVTTTTHVGREINTTGYPLRMSEMLATIEGAALIARTAVDSPENIRNAKKLIEKAFKYQIEDKGFSMIEILSPCPTNWGMTPARAAIWLREEMMHYYKLGVFKDNPTDSQNQTKSSGVSAVMRSL</sequence>
<dbReference type="SUPFAM" id="SSF52518">
    <property type="entry name" value="Thiamin diphosphate-binding fold (THDP-binding)"/>
    <property type="match status" value="1"/>
</dbReference>
<proteinExistence type="predicted"/>
<keyword evidence="1 3" id="KW-0560">Oxidoreductase</keyword>
<evidence type="ECO:0000313" key="4">
    <source>
        <dbReference type="Proteomes" id="UP000245125"/>
    </source>
</evidence>
<dbReference type="PANTHER" id="PTHR48084:SF3">
    <property type="entry name" value="SUBUNIT OF PYRUVATE:FLAVODOXIN OXIDOREDUCTASE"/>
    <property type="match status" value="1"/>
</dbReference>
<accession>A0A2U3QJ52</accession>
<dbReference type="Pfam" id="PF02775">
    <property type="entry name" value="TPP_enzyme_C"/>
    <property type="match status" value="1"/>
</dbReference>
<feature type="domain" description="Thiamine pyrophosphate enzyme TPP-binding" evidence="2">
    <location>
        <begin position="66"/>
        <end position="216"/>
    </location>
</feature>
<dbReference type="InterPro" id="IPR011766">
    <property type="entry name" value="TPP_enzyme_TPP-bd"/>
</dbReference>
<evidence type="ECO:0000259" key="2">
    <source>
        <dbReference type="Pfam" id="PF02775"/>
    </source>
</evidence>
<organism evidence="3 4">
    <name type="scientific">Candidatus Sulfobium mesophilum</name>
    <dbReference type="NCBI Taxonomy" id="2016548"/>
    <lineage>
        <taxon>Bacteria</taxon>
        <taxon>Pseudomonadati</taxon>
        <taxon>Nitrospirota</taxon>
        <taxon>Nitrospiria</taxon>
        <taxon>Nitrospirales</taxon>
        <taxon>Nitrospiraceae</taxon>
        <taxon>Candidatus Sulfobium</taxon>
    </lineage>
</organism>
<dbReference type="GO" id="GO:0030976">
    <property type="term" value="F:thiamine pyrophosphate binding"/>
    <property type="evidence" value="ECO:0007669"/>
    <property type="project" value="InterPro"/>
</dbReference>
<evidence type="ECO:0000256" key="1">
    <source>
        <dbReference type="ARBA" id="ARBA00023002"/>
    </source>
</evidence>
<dbReference type="OrthoDB" id="9775140at2"/>
<dbReference type="InterPro" id="IPR029061">
    <property type="entry name" value="THDP-binding"/>
</dbReference>
<dbReference type="InterPro" id="IPR051457">
    <property type="entry name" value="2-oxoacid:Fd_oxidoreductase"/>
</dbReference>
<dbReference type="AlphaFoldDB" id="A0A2U3QJ52"/>
<dbReference type="Proteomes" id="UP000245125">
    <property type="component" value="Unassembled WGS sequence"/>
</dbReference>
<protein>
    <submittedName>
        <fullName evidence="3">2-oxoglutarate oxidoreductase (KorB)</fullName>
        <ecNumber evidence="3">1.2.7.3</ecNumber>
    </submittedName>
</protein>
<evidence type="ECO:0000313" key="3">
    <source>
        <dbReference type="EMBL" id="SPQ01442.1"/>
    </source>
</evidence>
<dbReference type="GO" id="GO:0045333">
    <property type="term" value="P:cellular respiration"/>
    <property type="evidence" value="ECO:0007669"/>
    <property type="project" value="UniProtKB-ARBA"/>
</dbReference>
<dbReference type="EC" id="1.2.7.3" evidence="3"/>
<dbReference type="EMBL" id="OUUY01000103">
    <property type="protein sequence ID" value="SPQ01442.1"/>
    <property type="molecule type" value="Genomic_DNA"/>
</dbReference>
<dbReference type="CDD" id="cd03375">
    <property type="entry name" value="TPP_OGFOR"/>
    <property type="match status" value="1"/>
</dbReference>
<gene>
    <name evidence="3" type="primary">korB</name>
    <name evidence="3" type="ORF">NBG4_550003</name>
</gene>
<keyword evidence="4" id="KW-1185">Reference proteome</keyword>
<dbReference type="Gene3D" id="3.40.50.970">
    <property type="match status" value="1"/>
</dbReference>
<dbReference type="GO" id="GO:0044281">
    <property type="term" value="P:small molecule metabolic process"/>
    <property type="evidence" value="ECO:0007669"/>
    <property type="project" value="UniProtKB-ARBA"/>
</dbReference>
<name>A0A2U3QJ52_9BACT</name>
<dbReference type="PANTHER" id="PTHR48084">
    <property type="entry name" value="2-OXOGLUTARATE OXIDOREDUCTASE SUBUNIT KORB-RELATED"/>
    <property type="match status" value="1"/>
</dbReference>
<dbReference type="GO" id="GO:0047553">
    <property type="term" value="F:2-oxoglutarate synthase activity"/>
    <property type="evidence" value="ECO:0007669"/>
    <property type="project" value="UniProtKB-EC"/>
</dbReference>